<dbReference type="Gene3D" id="3.30.565.10">
    <property type="entry name" value="Histidine kinase-like ATPase, C-terminal domain"/>
    <property type="match status" value="1"/>
</dbReference>
<dbReference type="EC" id="2.7.13.3" evidence="3"/>
<dbReference type="Pfam" id="PF02518">
    <property type="entry name" value="HATPase_c"/>
    <property type="match status" value="1"/>
</dbReference>
<dbReference type="AlphaFoldDB" id="A0A3R8L626"/>
<evidence type="ECO:0000256" key="4">
    <source>
        <dbReference type="ARBA" id="ARBA00022553"/>
    </source>
</evidence>
<keyword evidence="8" id="KW-0472">Membrane</keyword>
<organism evidence="10 11">
    <name type="scientific">Schaedlerella arabinosiphila</name>
    <dbReference type="NCBI Taxonomy" id="2044587"/>
    <lineage>
        <taxon>Bacteria</taxon>
        <taxon>Bacillati</taxon>
        <taxon>Bacillota</taxon>
        <taxon>Clostridia</taxon>
        <taxon>Lachnospirales</taxon>
        <taxon>Lachnospiraceae</taxon>
        <taxon>Schaedlerella</taxon>
    </lineage>
</organism>
<dbReference type="RefSeq" id="WP_125125940.1">
    <property type="nucleotide sequence ID" value="NZ_RHJS01000001.1"/>
</dbReference>
<dbReference type="PROSITE" id="PS50109">
    <property type="entry name" value="HIS_KIN"/>
    <property type="match status" value="1"/>
</dbReference>
<evidence type="ECO:0000313" key="10">
    <source>
        <dbReference type="EMBL" id="RRK37003.1"/>
    </source>
</evidence>
<dbReference type="Gene3D" id="1.10.287.130">
    <property type="match status" value="1"/>
</dbReference>
<keyword evidence="4" id="KW-0597">Phosphoprotein</keyword>
<dbReference type="FunFam" id="1.10.287.130:FF:000001">
    <property type="entry name" value="Two-component sensor histidine kinase"/>
    <property type="match status" value="1"/>
</dbReference>
<keyword evidence="5" id="KW-0808">Transferase</keyword>
<dbReference type="GO" id="GO:0016036">
    <property type="term" value="P:cellular response to phosphate starvation"/>
    <property type="evidence" value="ECO:0007669"/>
    <property type="project" value="TreeGrafter"/>
</dbReference>
<keyword evidence="7" id="KW-0902">Two-component regulatory system</keyword>
<feature type="transmembrane region" description="Helical" evidence="8">
    <location>
        <begin position="146"/>
        <end position="166"/>
    </location>
</feature>
<dbReference type="EMBL" id="RHJS01000001">
    <property type="protein sequence ID" value="RRK37003.1"/>
    <property type="molecule type" value="Genomic_DNA"/>
</dbReference>
<evidence type="ECO:0000259" key="9">
    <source>
        <dbReference type="PROSITE" id="PS50109"/>
    </source>
</evidence>
<dbReference type="CDD" id="cd00082">
    <property type="entry name" value="HisKA"/>
    <property type="match status" value="1"/>
</dbReference>
<feature type="transmembrane region" description="Helical" evidence="8">
    <location>
        <begin position="6"/>
        <end position="26"/>
    </location>
</feature>
<reference evidence="10" key="1">
    <citation type="submission" date="2018-10" db="EMBL/GenBank/DDBJ databases">
        <title>Schaedlerella arabinophila gen. nov. sp. nov., isolated from the mouse intestinal tract and comparative analysis with the genome of the closely related altered Schaedler flora strain ASF502.</title>
        <authorList>
            <person name="Miyake S."/>
            <person name="Soh M."/>
            <person name="Seedorf H."/>
        </authorList>
    </citation>
    <scope>NUCLEOTIDE SEQUENCE [LARGE SCALE GENOMIC DNA]</scope>
    <source>
        <strain evidence="10">DSM 106076</strain>
    </source>
</reference>
<dbReference type="SUPFAM" id="SSF55874">
    <property type="entry name" value="ATPase domain of HSP90 chaperone/DNA topoisomerase II/histidine kinase"/>
    <property type="match status" value="1"/>
</dbReference>
<evidence type="ECO:0000256" key="5">
    <source>
        <dbReference type="ARBA" id="ARBA00022679"/>
    </source>
</evidence>
<evidence type="ECO:0000256" key="7">
    <source>
        <dbReference type="ARBA" id="ARBA00023012"/>
    </source>
</evidence>
<keyword evidence="8" id="KW-0812">Transmembrane</keyword>
<dbReference type="PANTHER" id="PTHR45453:SF1">
    <property type="entry name" value="PHOSPHATE REGULON SENSOR PROTEIN PHOR"/>
    <property type="match status" value="1"/>
</dbReference>
<dbReference type="Pfam" id="PF00512">
    <property type="entry name" value="HisKA"/>
    <property type="match status" value="1"/>
</dbReference>
<dbReference type="InterPro" id="IPR036890">
    <property type="entry name" value="HATPase_C_sf"/>
</dbReference>
<dbReference type="InterPro" id="IPR036097">
    <property type="entry name" value="HisK_dim/P_sf"/>
</dbReference>
<evidence type="ECO:0000256" key="2">
    <source>
        <dbReference type="ARBA" id="ARBA00004370"/>
    </source>
</evidence>
<dbReference type="InterPro" id="IPR003594">
    <property type="entry name" value="HATPase_dom"/>
</dbReference>
<dbReference type="SMART" id="SM00387">
    <property type="entry name" value="HATPase_c"/>
    <property type="match status" value="1"/>
</dbReference>
<keyword evidence="6 10" id="KW-0418">Kinase</keyword>
<dbReference type="SUPFAM" id="SSF47384">
    <property type="entry name" value="Homodimeric domain of signal transducing histidine kinase"/>
    <property type="match status" value="1"/>
</dbReference>
<accession>A0A3R8L626</accession>
<protein>
    <recommendedName>
        <fullName evidence="3">histidine kinase</fullName>
        <ecNumber evidence="3">2.7.13.3</ecNumber>
    </recommendedName>
</protein>
<dbReference type="PANTHER" id="PTHR45453">
    <property type="entry name" value="PHOSPHATE REGULON SENSOR PROTEIN PHOR"/>
    <property type="match status" value="1"/>
</dbReference>
<dbReference type="CDD" id="cd00075">
    <property type="entry name" value="HATPase"/>
    <property type="match status" value="1"/>
</dbReference>
<evidence type="ECO:0000256" key="1">
    <source>
        <dbReference type="ARBA" id="ARBA00000085"/>
    </source>
</evidence>
<comment type="subcellular location">
    <subcellularLocation>
        <location evidence="2">Membrane</location>
    </subcellularLocation>
</comment>
<proteinExistence type="predicted"/>
<dbReference type="InterPro" id="IPR004358">
    <property type="entry name" value="Sig_transdc_His_kin-like_C"/>
</dbReference>
<keyword evidence="11" id="KW-1185">Reference proteome</keyword>
<comment type="caution">
    <text evidence="10">The sequence shown here is derived from an EMBL/GenBank/DDBJ whole genome shotgun (WGS) entry which is preliminary data.</text>
</comment>
<sequence length="401" mass="45306">MIKKLRFQIILTLMTVFFILLLIILVSTHSSTKETLEASCLNQLQSAIHNTYSSRSTLLRHASTPLLVLSVDYQGNIKVLQNEIECFSKDDISAMVSEILTGSKKVSIIRGNYRYFRESIGISDIRIALADIQVEQKILKHQMWQFVIIAFISIFIFGIVSVFLSGKLTKPICNTMVSQKDFIANASHKLKTPITIILSNAEMVSSSFEASEKDIPHTLERMNFIQTEALRMRNLVEQLLQLARLEGATFSIPKEKIDFSFLVNCTLLTYEPIIYDLGRKLELSCEDHIYVMGNAENLRQVFDILIDNAIKYSIPGSVVKVTLQSVRHNAVITVENSGDPFSAEETQQIFEKFYRLSKNQSGYGLGLSIAQSIITDHNGIIRAESDGISQNRFIIQLPKKI</sequence>
<feature type="domain" description="Histidine kinase" evidence="9">
    <location>
        <begin position="185"/>
        <end position="401"/>
    </location>
</feature>
<dbReference type="GO" id="GO:0000155">
    <property type="term" value="F:phosphorelay sensor kinase activity"/>
    <property type="evidence" value="ECO:0007669"/>
    <property type="project" value="InterPro"/>
</dbReference>
<dbReference type="PRINTS" id="PR00344">
    <property type="entry name" value="BCTRLSENSOR"/>
</dbReference>
<dbReference type="SMART" id="SM00388">
    <property type="entry name" value="HisKA"/>
    <property type="match status" value="1"/>
</dbReference>
<name>A0A3R8L626_9FIRM</name>
<dbReference type="GO" id="GO:0004721">
    <property type="term" value="F:phosphoprotein phosphatase activity"/>
    <property type="evidence" value="ECO:0007669"/>
    <property type="project" value="TreeGrafter"/>
</dbReference>
<keyword evidence="8" id="KW-1133">Transmembrane helix</keyword>
<comment type="catalytic activity">
    <reaction evidence="1">
        <text>ATP + protein L-histidine = ADP + protein N-phospho-L-histidine.</text>
        <dbReference type="EC" id="2.7.13.3"/>
    </reaction>
</comment>
<dbReference type="Proteomes" id="UP000274920">
    <property type="component" value="Unassembled WGS sequence"/>
</dbReference>
<dbReference type="InterPro" id="IPR050351">
    <property type="entry name" value="BphY/WalK/GraS-like"/>
</dbReference>
<gene>
    <name evidence="10" type="ORF">EBB54_00655</name>
</gene>
<dbReference type="InterPro" id="IPR003661">
    <property type="entry name" value="HisK_dim/P_dom"/>
</dbReference>
<dbReference type="InterPro" id="IPR005467">
    <property type="entry name" value="His_kinase_dom"/>
</dbReference>
<evidence type="ECO:0000313" key="11">
    <source>
        <dbReference type="Proteomes" id="UP000274920"/>
    </source>
</evidence>
<evidence type="ECO:0000256" key="8">
    <source>
        <dbReference type="SAM" id="Phobius"/>
    </source>
</evidence>
<evidence type="ECO:0000256" key="6">
    <source>
        <dbReference type="ARBA" id="ARBA00022777"/>
    </source>
</evidence>
<dbReference type="GO" id="GO:0005886">
    <property type="term" value="C:plasma membrane"/>
    <property type="evidence" value="ECO:0007669"/>
    <property type="project" value="TreeGrafter"/>
</dbReference>
<evidence type="ECO:0000256" key="3">
    <source>
        <dbReference type="ARBA" id="ARBA00012438"/>
    </source>
</evidence>